<evidence type="ECO:0000256" key="3">
    <source>
        <dbReference type="ARBA" id="ARBA00023163"/>
    </source>
</evidence>
<dbReference type="Pfam" id="PF00440">
    <property type="entry name" value="TetR_N"/>
    <property type="match status" value="1"/>
</dbReference>
<sequence length="261" mass="28949">MESVTSPPSRRDQQRADTIAQIKAVARDQLTTAGPAAISLRAIARTMGMSAPALYRYFPGLDALVTALCADLYDELRRFMVARCDTLPETDMIGRLLTAARGFRLWAVRHRPEFTLMFASLVPGAVIAGPGCHSRDLDPEQEPYASMRRFSQVFGDMFHKVFHQSDAERGFTLRTPQPPPMTPGLREEIQRCATAIGADVPIEFGYAFHSFWIRLYGLVAMEVFGQLPVVQEAEALLDAELHDMAGQLGLNLTEFTASRAD</sequence>
<dbReference type="InterPro" id="IPR009057">
    <property type="entry name" value="Homeodomain-like_sf"/>
</dbReference>
<feature type="domain" description="HTH tetR-type" evidence="5">
    <location>
        <begin position="16"/>
        <end position="76"/>
    </location>
</feature>
<dbReference type="Proteomes" id="UP000321617">
    <property type="component" value="Unassembled WGS sequence"/>
</dbReference>
<dbReference type="SUPFAM" id="SSF46689">
    <property type="entry name" value="Homeodomain-like"/>
    <property type="match status" value="1"/>
</dbReference>
<accession>A0A562VAN1</accession>
<proteinExistence type="predicted"/>
<keyword evidence="3" id="KW-0804">Transcription</keyword>
<protein>
    <submittedName>
        <fullName evidence="6">TetR family transcriptional regulator</fullName>
    </submittedName>
</protein>
<evidence type="ECO:0000256" key="2">
    <source>
        <dbReference type="ARBA" id="ARBA00023125"/>
    </source>
</evidence>
<evidence type="ECO:0000259" key="5">
    <source>
        <dbReference type="PROSITE" id="PS50977"/>
    </source>
</evidence>
<dbReference type="InterPro" id="IPR025996">
    <property type="entry name" value="MT1864/Rv1816-like_C"/>
</dbReference>
<keyword evidence="2 4" id="KW-0238">DNA-binding</keyword>
<dbReference type="PROSITE" id="PS50977">
    <property type="entry name" value="HTH_TETR_2"/>
    <property type="match status" value="1"/>
</dbReference>
<evidence type="ECO:0000256" key="1">
    <source>
        <dbReference type="ARBA" id="ARBA00023015"/>
    </source>
</evidence>
<dbReference type="PANTHER" id="PTHR30055:SF243">
    <property type="entry name" value="HTH-TYPE TRANSCRIPTIONAL REGULATOR RV1816"/>
    <property type="match status" value="1"/>
</dbReference>
<organism evidence="6 7">
    <name type="scientific">Stackebrandtia albiflava</name>
    <dbReference type="NCBI Taxonomy" id="406432"/>
    <lineage>
        <taxon>Bacteria</taxon>
        <taxon>Bacillati</taxon>
        <taxon>Actinomycetota</taxon>
        <taxon>Actinomycetes</taxon>
        <taxon>Glycomycetales</taxon>
        <taxon>Glycomycetaceae</taxon>
        <taxon>Stackebrandtia</taxon>
    </lineage>
</organism>
<name>A0A562VAN1_9ACTN</name>
<feature type="DNA-binding region" description="H-T-H motif" evidence="4">
    <location>
        <begin position="39"/>
        <end position="58"/>
    </location>
</feature>
<dbReference type="SUPFAM" id="SSF48498">
    <property type="entry name" value="Tetracyclin repressor-like, C-terminal domain"/>
    <property type="match status" value="1"/>
</dbReference>
<dbReference type="AlphaFoldDB" id="A0A562VAN1"/>
<dbReference type="Gene3D" id="1.10.357.10">
    <property type="entry name" value="Tetracycline Repressor, domain 2"/>
    <property type="match status" value="1"/>
</dbReference>
<dbReference type="OrthoDB" id="3210322at2"/>
<dbReference type="RefSeq" id="WP_158645458.1">
    <property type="nucleotide sequence ID" value="NZ_BAABIJ010000001.1"/>
</dbReference>
<keyword evidence="7" id="KW-1185">Reference proteome</keyword>
<dbReference type="InterPro" id="IPR050109">
    <property type="entry name" value="HTH-type_TetR-like_transc_reg"/>
</dbReference>
<dbReference type="GO" id="GO:0000976">
    <property type="term" value="F:transcription cis-regulatory region binding"/>
    <property type="evidence" value="ECO:0007669"/>
    <property type="project" value="TreeGrafter"/>
</dbReference>
<dbReference type="PANTHER" id="PTHR30055">
    <property type="entry name" value="HTH-TYPE TRANSCRIPTIONAL REGULATOR RUTR"/>
    <property type="match status" value="1"/>
</dbReference>
<dbReference type="GO" id="GO:0003700">
    <property type="term" value="F:DNA-binding transcription factor activity"/>
    <property type="evidence" value="ECO:0007669"/>
    <property type="project" value="TreeGrafter"/>
</dbReference>
<keyword evidence="1" id="KW-0805">Transcription regulation</keyword>
<dbReference type="Pfam" id="PF13305">
    <property type="entry name" value="TetR_C_33"/>
    <property type="match status" value="1"/>
</dbReference>
<dbReference type="InterPro" id="IPR001647">
    <property type="entry name" value="HTH_TetR"/>
</dbReference>
<gene>
    <name evidence="6" type="ORF">LX16_0560</name>
</gene>
<evidence type="ECO:0000313" key="6">
    <source>
        <dbReference type="EMBL" id="TWJ14867.1"/>
    </source>
</evidence>
<comment type="caution">
    <text evidence="6">The sequence shown here is derived from an EMBL/GenBank/DDBJ whole genome shotgun (WGS) entry which is preliminary data.</text>
</comment>
<dbReference type="InterPro" id="IPR036271">
    <property type="entry name" value="Tet_transcr_reg_TetR-rel_C_sf"/>
</dbReference>
<reference evidence="6 7" key="1">
    <citation type="journal article" date="2013" name="Stand. Genomic Sci.">
        <title>Genomic Encyclopedia of Type Strains, Phase I: The one thousand microbial genomes (KMG-I) project.</title>
        <authorList>
            <person name="Kyrpides N.C."/>
            <person name="Woyke T."/>
            <person name="Eisen J.A."/>
            <person name="Garrity G."/>
            <person name="Lilburn T.G."/>
            <person name="Beck B.J."/>
            <person name="Whitman W.B."/>
            <person name="Hugenholtz P."/>
            <person name="Klenk H.P."/>
        </authorList>
    </citation>
    <scope>NUCLEOTIDE SEQUENCE [LARGE SCALE GENOMIC DNA]</scope>
    <source>
        <strain evidence="6 7">DSM 45044</strain>
    </source>
</reference>
<dbReference type="EMBL" id="VLLL01000005">
    <property type="protein sequence ID" value="TWJ14867.1"/>
    <property type="molecule type" value="Genomic_DNA"/>
</dbReference>
<evidence type="ECO:0000256" key="4">
    <source>
        <dbReference type="PROSITE-ProRule" id="PRU00335"/>
    </source>
</evidence>
<evidence type="ECO:0000313" key="7">
    <source>
        <dbReference type="Proteomes" id="UP000321617"/>
    </source>
</evidence>